<organism evidence="3">
    <name type="scientific">Melampsora larici-populina (strain 98AG31 / pathotype 3-4-7)</name>
    <name type="common">Poplar leaf rust fungus</name>
    <dbReference type="NCBI Taxonomy" id="747676"/>
    <lineage>
        <taxon>Eukaryota</taxon>
        <taxon>Fungi</taxon>
        <taxon>Dikarya</taxon>
        <taxon>Basidiomycota</taxon>
        <taxon>Pucciniomycotina</taxon>
        <taxon>Pucciniomycetes</taxon>
        <taxon>Pucciniales</taxon>
        <taxon>Melampsoraceae</taxon>
        <taxon>Melampsora</taxon>
    </lineage>
</organism>
<dbReference type="EMBL" id="GL883099">
    <property type="protein sequence ID" value="EGG09014.1"/>
    <property type="molecule type" value="Genomic_DNA"/>
</dbReference>
<keyword evidence="3" id="KW-1185">Reference proteome</keyword>
<gene>
    <name evidence="2" type="ORF">MELLADRAFT_84252</name>
</gene>
<proteinExistence type="predicted"/>
<evidence type="ECO:0000313" key="3">
    <source>
        <dbReference type="Proteomes" id="UP000001072"/>
    </source>
</evidence>
<feature type="region of interest" description="Disordered" evidence="1">
    <location>
        <begin position="101"/>
        <end position="122"/>
    </location>
</feature>
<dbReference type="OrthoDB" id="10266039at2759"/>
<dbReference type="InParanoid" id="F4RF21"/>
<feature type="compositionally biased region" description="Basic and acidic residues" evidence="1">
    <location>
        <begin position="102"/>
        <end position="122"/>
    </location>
</feature>
<name>F4RF21_MELLP</name>
<dbReference type="KEGG" id="mlr:MELLADRAFT_84252"/>
<dbReference type="Proteomes" id="UP000001072">
    <property type="component" value="Unassembled WGS sequence"/>
</dbReference>
<dbReference type="GeneID" id="18933414"/>
<dbReference type="STRING" id="747676.F4RF21"/>
<sequence length="150" mass="17094">MLKKELLHRAHNSEIDMLQWRTLYTSRDSLAHKCLKTEMSHTSIEPNCLPTLLETSQKEADEFGGRQNESEAAISTEMTSCVEDLEKRLQSQDVDVTQIQATREEARSGSHELRSRDAEKTKQVTPIRTLVTSCPNCVSASVYEVWRLIT</sequence>
<protein>
    <submittedName>
        <fullName evidence="2">Uncharacterized protein</fullName>
    </submittedName>
</protein>
<dbReference type="RefSeq" id="XP_007407988.1">
    <property type="nucleotide sequence ID" value="XM_007407926.1"/>
</dbReference>
<dbReference type="VEuPathDB" id="FungiDB:MELLADRAFT_84252"/>
<dbReference type="HOGENOM" id="CLU_1740945_0_0_1"/>
<accession>F4RF21</accession>
<evidence type="ECO:0000313" key="2">
    <source>
        <dbReference type="EMBL" id="EGG09014.1"/>
    </source>
</evidence>
<evidence type="ECO:0000256" key="1">
    <source>
        <dbReference type="SAM" id="MobiDB-lite"/>
    </source>
</evidence>
<dbReference type="AlphaFoldDB" id="F4RF21"/>
<reference evidence="3" key="1">
    <citation type="journal article" date="2011" name="Proc. Natl. Acad. Sci. U.S.A.">
        <title>Obligate biotrophy features unraveled by the genomic analysis of rust fungi.</title>
        <authorList>
            <person name="Duplessis S."/>
            <person name="Cuomo C.A."/>
            <person name="Lin Y.-C."/>
            <person name="Aerts A."/>
            <person name="Tisserant E."/>
            <person name="Veneault-Fourrey C."/>
            <person name="Joly D.L."/>
            <person name="Hacquard S."/>
            <person name="Amselem J."/>
            <person name="Cantarel B.L."/>
            <person name="Chiu R."/>
            <person name="Coutinho P.M."/>
            <person name="Feau N."/>
            <person name="Field M."/>
            <person name="Frey P."/>
            <person name="Gelhaye E."/>
            <person name="Goldberg J."/>
            <person name="Grabherr M.G."/>
            <person name="Kodira C.D."/>
            <person name="Kohler A."/>
            <person name="Kuees U."/>
            <person name="Lindquist E.A."/>
            <person name="Lucas S.M."/>
            <person name="Mago R."/>
            <person name="Mauceli E."/>
            <person name="Morin E."/>
            <person name="Murat C."/>
            <person name="Pangilinan J.L."/>
            <person name="Park R."/>
            <person name="Pearson M."/>
            <person name="Quesneville H."/>
            <person name="Rouhier N."/>
            <person name="Sakthikumar S."/>
            <person name="Salamov A.A."/>
            <person name="Schmutz J."/>
            <person name="Selles B."/>
            <person name="Shapiro H."/>
            <person name="Tanguay P."/>
            <person name="Tuskan G.A."/>
            <person name="Henrissat B."/>
            <person name="Van de Peer Y."/>
            <person name="Rouze P."/>
            <person name="Ellis J.G."/>
            <person name="Dodds P.N."/>
            <person name="Schein J.E."/>
            <person name="Zhong S."/>
            <person name="Hamelin R.C."/>
            <person name="Grigoriev I.V."/>
            <person name="Szabo L.J."/>
            <person name="Martin F."/>
        </authorList>
    </citation>
    <scope>NUCLEOTIDE SEQUENCE [LARGE SCALE GENOMIC DNA]</scope>
    <source>
        <strain evidence="3">98AG31 / pathotype 3-4-7</strain>
    </source>
</reference>